<sequence>MRSILRHIVLLALTLSVVMGSVGVALSKQLCQVTGLQPASASSLPETCCAAPENKESKDDCCQEHVAYQKLEPVPEQKLFHLQVPLLAPDIQLPDALKYASGINPHIRVYTYTNTSPPLHGRQLLHFLHTLIV</sequence>
<proteinExistence type="predicted"/>
<name>A0ABT3RF89_9BACT</name>
<gene>
    <name evidence="1" type="ORF">OO017_09485</name>
</gene>
<comment type="caution">
    <text evidence="1">The sequence shown here is derived from an EMBL/GenBank/DDBJ whole genome shotgun (WGS) entry which is preliminary data.</text>
</comment>
<evidence type="ECO:0000313" key="2">
    <source>
        <dbReference type="Proteomes" id="UP001207228"/>
    </source>
</evidence>
<accession>A0ABT3RF89</accession>
<organism evidence="1 2">
    <name type="scientific">Pontibacter anaerobius</name>
    <dbReference type="NCBI Taxonomy" id="2993940"/>
    <lineage>
        <taxon>Bacteria</taxon>
        <taxon>Pseudomonadati</taxon>
        <taxon>Bacteroidota</taxon>
        <taxon>Cytophagia</taxon>
        <taxon>Cytophagales</taxon>
        <taxon>Hymenobacteraceae</taxon>
        <taxon>Pontibacter</taxon>
    </lineage>
</organism>
<reference evidence="1 2" key="1">
    <citation type="submission" date="2022-11" db="EMBL/GenBank/DDBJ databases">
        <title>The characterization of three novel Bacteroidetes species and genomic analysis of their roles in tidal elemental geochemical cycles.</title>
        <authorList>
            <person name="Ma K.-J."/>
        </authorList>
    </citation>
    <scope>NUCLEOTIDE SEQUENCE [LARGE SCALE GENOMIC DNA]</scope>
    <source>
        <strain evidence="1 2">M82</strain>
    </source>
</reference>
<evidence type="ECO:0000313" key="1">
    <source>
        <dbReference type="EMBL" id="MCX2740176.1"/>
    </source>
</evidence>
<dbReference type="Proteomes" id="UP001207228">
    <property type="component" value="Unassembled WGS sequence"/>
</dbReference>
<dbReference type="EMBL" id="JAPFQO010000006">
    <property type="protein sequence ID" value="MCX2740176.1"/>
    <property type="molecule type" value="Genomic_DNA"/>
</dbReference>
<protein>
    <submittedName>
        <fullName evidence="1">Uncharacterized protein</fullName>
    </submittedName>
</protein>
<keyword evidence="2" id="KW-1185">Reference proteome</keyword>
<dbReference type="RefSeq" id="WP_266052241.1">
    <property type="nucleotide sequence ID" value="NZ_JAPFQO010000006.1"/>
</dbReference>